<evidence type="ECO:0000256" key="3">
    <source>
        <dbReference type="ARBA" id="ARBA00006047"/>
    </source>
</evidence>
<dbReference type="AlphaFoldDB" id="A0A2G6KD36"/>
<dbReference type="GO" id="GO:0005980">
    <property type="term" value="P:glycogen catabolic process"/>
    <property type="evidence" value="ECO:0007669"/>
    <property type="project" value="TreeGrafter"/>
</dbReference>
<comment type="function">
    <text evidence="9">Phosphorylase is an important allosteric enzyme in carbohydrate metabolism. Enzymes from different sources differ in their regulatory mechanisms and in their natural substrates. However, all known phosphorylases share catalytic and structural properties.</text>
</comment>
<keyword evidence="4" id="KW-0321">Glycogen metabolism</keyword>
<organism evidence="12 13">
    <name type="scientific">candidate division KSB3 bacterium</name>
    <dbReference type="NCBI Taxonomy" id="2044937"/>
    <lineage>
        <taxon>Bacteria</taxon>
        <taxon>candidate division KSB3</taxon>
    </lineage>
</organism>
<dbReference type="FunFam" id="3.40.50.2000:FF:000002">
    <property type="entry name" value="Alpha-1,4 glucan phosphorylase"/>
    <property type="match status" value="1"/>
</dbReference>
<dbReference type="EMBL" id="PDSK01000096">
    <property type="protein sequence ID" value="PIE33606.1"/>
    <property type="molecule type" value="Genomic_DNA"/>
</dbReference>
<keyword evidence="7 10" id="KW-0663">Pyridoxal phosphate</keyword>
<accession>A0A2G6KD36</accession>
<dbReference type="PROSITE" id="PS00102">
    <property type="entry name" value="PHOSPHORYLASE"/>
    <property type="match status" value="1"/>
</dbReference>
<evidence type="ECO:0000313" key="13">
    <source>
        <dbReference type="Proteomes" id="UP000230821"/>
    </source>
</evidence>
<evidence type="ECO:0000256" key="2">
    <source>
        <dbReference type="ARBA" id="ARBA00001933"/>
    </source>
</evidence>
<feature type="modified residue" description="N6-(pyridoxal phosphate)lysine" evidence="10">
    <location>
        <position position="675"/>
    </location>
</feature>
<keyword evidence="5 11" id="KW-0328">Glycosyltransferase</keyword>
<proteinExistence type="inferred from homology"/>
<dbReference type="CDD" id="cd04300">
    <property type="entry name" value="GT35_Glycogen_Phosphorylase"/>
    <property type="match status" value="1"/>
</dbReference>
<name>A0A2G6KD36_9BACT</name>
<evidence type="ECO:0000256" key="9">
    <source>
        <dbReference type="ARBA" id="ARBA00025174"/>
    </source>
</evidence>
<comment type="similarity">
    <text evidence="3 11">Belongs to the glycogen phosphorylase family.</text>
</comment>
<dbReference type="GO" id="GO:0030170">
    <property type="term" value="F:pyridoxal phosphate binding"/>
    <property type="evidence" value="ECO:0007669"/>
    <property type="project" value="InterPro"/>
</dbReference>
<keyword evidence="6 11" id="KW-0808">Transferase</keyword>
<dbReference type="Gene3D" id="3.40.50.2000">
    <property type="entry name" value="Glycogen Phosphorylase B"/>
    <property type="match status" value="2"/>
</dbReference>
<protein>
    <recommendedName>
        <fullName evidence="11">Alpha-1,4 glucan phosphorylase</fullName>
        <ecNumber evidence="11">2.4.1.1</ecNumber>
    </recommendedName>
</protein>
<dbReference type="FunFam" id="3.40.50.2000:FF:000005">
    <property type="entry name" value="Alpha-1,4 glucan phosphorylase"/>
    <property type="match status" value="1"/>
</dbReference>
<evidence type="ECO:0000256" key="1">
    <source>
        <dbReference type="ARBA" id="ARBA00001275"/>
    </source>
</evidence>
<dbReference type="Pfam" id="PF00343">
    <property type="entry name" value="Phosphorylase"/>
    <property type="match status" value="1"/>
</dbReference>
<keyword evidence="8 11" id="KW-0119">Carbohydrate metabolism</keyword>
<gene>
    <name evidence="12" type="ORF">CSA56_10845</name>
</gene>
<evidence type="ECO:0000256" key="4">
    <source>
        <dbReference type="ARBA" id="ARBA00022600"/>
    </source>
</evidence>
<dbReference type="PANTHER" id="PTHR11468:SF3">
    <property type="entry name" value="GLYCOGEN PHOSPHORYLASE, LIVER FORM"/>
    <property type="match status" value="1"/>
</dbReference>
<dbReference type="InterPro" id="IPR000811">
    <property type="entry name" value="Glyco_trans_35"/>
</dbReference>
<dbReference type="Proteomes" id="UP000230821">
    <property type="component" value="Unassembled WGS sequence"/>
</dbReference>
<dbReference type="GO" id="GO:0005737">
    <property type="term" value="C:cytoplasm"/>
    <property type="evidence" value="ECO:0007669"/>
    <property type="project" value="TreeGrafter"/>
</dbReference>
<evidence type="ECO:0000256" key="10">
    <source>
        <dbReference type="PIRSR" id="PIRSR000460-1"/>
    </source>
</evidence>
<evidence type="ECO:0000256" key="8">
    <source>
        <dbReference type="ARBA" id="ARBA00023277"/>
    </source>
</evidence>
<evidence type="ECO:0000256" key="7">
    <source>
        <dbReference type="ARBA" id="ARBA00022898"/>
    </source>
</evidence>
<dbReference type="InterPro" id="IPR035090">
    <property type="entry name" value="Pyridoxal_P_attach_site"/>
</dbReference>
<comment type="function">
    <text evidence="11">Allosteric enzyme that catalyzes the rate-limiting step in glycogen catabolism, the phosphorolytic cleavage of glycogen to produce glucose-1-phosphate, and plays a central role in maintaining cellular and organismal glucose homeostasis.</text>
</comment>
<reference evidence="12 13" key="1">
    <citation type="submission" date="2017-10" db="EMBL/GenBank/DDBJ databases">
        <title>Novel microbial diversity and functional potential in the marine mammal oral microbiome.</title>
        <authorList>
            <person name="Dudek N.K."/>
            <person name="Sun C.L."/>
            <person name="Burstein D."/>
            <person name="Kantor R.S."/>
            <person name="Aliaga Goltsman D.S."/>
            <person name="Bik E.M."/>
            <person name="Thomas B.C."/>
            <person name="Banfield J.F."/>
            <person name="Relman D.A."/>
        </authorList>
    </citation>
    <scope>NUCLEOTIDE SEQUENCE [LARGE SCALE GENOMIC DNA]</scope>
    <source>
        <strain evidence="12">DOLJORAL78_47_16</strain>
    </source>
</reference>
<dbReference type="EC" id="2.4.1.1" evidence="11"/>
<dbReference type="PIRSF" id="PIRSF000460">
    <property type="entry name" value="Pprylas_GlgP"/>
    <property type="match status" value="1"/>
</dbReference>
<comment type="caution">
    <text evidence="12">The sequence shown here is derived from an EMBL/GenBank/DDBJ whole genome shotgun (WGS) entry which is preliminary data.</text>
</comment>
<dbReference type="GO" id="GO:0008184">
    <property type="term" value="F:glycogen phosphorylase activity"/>
    <property type="evidence" value="ECO:0007669"/>
    <property type="project" value="InterPro"/>
</dbReference>
<evidence type="ECO:0000313" key="12">
    <source>
        <dbReference type="EMBL" id="PIE33606.1"/>
    </source>
</evidence>
<sequence length="831" mass="96429">MQTPHIDIADLEEQYIRKKQEERFLNTFVKRLLYTLAKDKYAATKRDYYLSAAYAVKDHLVARWTKTQQEYYHQDAKRIYYLSMEFLTGRALGNSLINLGMYDESVEQLEEAGLSLEELREFESDAGLGNGGLGRLAACFLDSMATLQLPGYGYGIRYEYGIFRQSIRDGYQVEAPDHWLRYPNPWEIARPEFLYPVHFYGNVQEHRHPNGDLRYDWTNTRPVVAMAYDTPVPGYGNHTVNTFRLWSSKSSRDFDLKYFNRGDYMQAVEDKSESETISKVLYPEDSTLHGKELRLKQEYFFIAATLQDILRRYDKTQDSLDALPDKVAIQLNDTHPALAVIDLMRILVDERRVPWERAWDLTTNVFAYTNHTVLPEALEKWKVSLLENLLPRHLQIIYEINRRFLDEVWIHHPGDQDRIRRMSLIEEGSEKAVRMAHVCIVGSHSVNGVSELHTDIIKKGFFKDFYEQYPDRFNCKTNGITQRRWLALSNRRLTKLLIEHLGDDSFVTDLYQLKKIIPLAEDKGFQKSWQEVKRQNKVDFVDHIQKKFGMTVNPDTMFDVQIKRMHEYKRQLLNVMRVIYEYNQIRQNPECDVVPRTMFIAGKAAPGYAMAKLIIKLITSVGHLVNNDPVTKDRLQLHFLPNYGVSLAQRIFPASDLSEQISTAGLEASGTGNMKFGLNGALTIGTLDGANVEMMEEVGEENIFIFGLKAHEIEELRAGGYNPMAYYEGNADLKQILDMIANGFFCPDQPELFRPIINSLLYQGDHYCLLADFDAYITCQQEVSEVYRNQERWTKMSILNVANMGKFSTDRAIQQYADEIWNVKPVHIDMT</sequence>
<evidence type="ECO:0000256" key="6">
    <source>
        <dbReference type="ARBA" id="ARBA00022679"/>
    </source>
</evidence>
<dbReference type="PANTHER" id="PTHR11468">
    <property type="entry name" value="GLYCOGEN PHOSPHORYLASE"/>
    <property type="match status" value="1"/>
</dbReference>
<dbReference type="NCBIfam" id="TIGR02093">
    <property type="entry name" value="P_ylase"/>
    <property type="match status" value="1"/>
</dbReference>
<comment type="catalytic activity">
    <reaction evidence="1 11">
        <text>[(1-&gt;4)-alpha-D-glucosyl](n) + phosphate = [(1-&gt;4)-alpha-D-glucosyl](n-1) + alpha-D-glucose 1-phosphate</text>
        <dbReference type="Rhea" id="RHEA:41732"/>
        <dbReference type="Rhea" id="RHEA-COMP:9584"/>
        <dbReference type="Rhea" id="RHEA-COMP:9586"/>
        <dbReference type="ChEBI" id="CHEBI:15444"/>
        <dbReference type="ChEBI" id="CHEBI:43474"/>
        <dbReference type="ChEBI" id="CHEBI:58601"/>
        <dbReference type="EC" id="2.4.1.1"/>
    </reaction>
</comment>
<evidence type="ECO:0000256" key="11">
    <source>
        <dbReference type="RuleBase" id="RU000587"/>
    </source>
</evidence>
<comment type="cofactor">
    <cofactor evidence="2 11">
        <name>pyridoxal 5'-phosphate</name>
        <dbReference type="ChEBI" id="CHEBI:597326"/>
    </cofactor>
</comment>
<dbReference type="SUPFAM" id="SSF53756">
    <property type="entry name" value="UDP-Glycosyltransferase/glycogen phosphorylase"/>
    <property type="match status" value="1"/>
</dbReference>
<dbReference type="InterPro" id="IPR011833">
    <property type="entry name" value="Glycg_phsphrylas"/>
</dbReference>
<evidence type="ECO:0000256" key="5">
    <source>
        <dbReference type="ARBA" id="ARBA00022676"/>
    </source>
</evidence>